<dbReference type="Proteomes" id="UP001597214">
    <property type="component" value="Unassembled WGS sequence"/>
</dbReference>
<protein>
    <submittedName>
        <fullName evidence="2">Amidohydrolase family protein</fullName>
    </submittedName>
</protein>
<accession>A0ABW4LTJ6</accession>
<dbReference type="InterPro" id="IPR032466">
    <property type="entry name" value="Metal_Hydrolase"/>
</dbReference>
<dbReference type="EMBL" id="JBHUEM010000028">
    <property type="protein sequence ID" value="MFD1737963.1"/>
    <property type="molecule type" value="Genomic_DNA"/>
</dbReference>
<dbReference type="SUPFAM" id="SSF51556">
    <property type="entry name" value="Metallo-dependent hydrolases"/>
    <property type="match status" value="1"/>
</dbReference>
<organism evidence="2 3">
    <name type="scientific">Bacillus salitolerans</name>
    <dbReference type="NCBI Taxonomy" id="1437434"/>
    <lineage>
        <taxon>Bacteria</taxon>
        <taxon>Bacillati</taxon>
        <taxon>Bacillota</taxon>
        <taxon>Bacilli</taxon>
        <taxon>Bacillales</taxon>
        <taxon>Bacillaceae</taxon>
        <taxon>Bacillus</taxon>
    </lineage>
</organism>
<comment type="caution">
    <text evidence="2">The sequence shown here is derived from an EMBL/GenBank/DDBJ whole genome shotgun (WGS) entry which is preliminary data.</text>
</comment>
<keyword evidence="3" id="KW-1185">Reference proteome</keyword>
<evidence type="ECO:0000259" key="1">
    <source>
        <dbReference type="Pfam" id="PF04909"/>
    </source>
</evidence>
<dbReference type="Pfam" id="PF04909">
    <property type="entry name" value="Amidohydro_2"/>
    <property type="match status" value="1"/>
</dbReference>
<gene>
    <name evidence="2" type="ORF">ACFSCX_15610</name>
</gene>
<dbReference type="Gene3D" id="3.20.20.140">
    <property type="entry name" value="Metal-dependent hydrolases"/>
    <property type="match status" value="1"/>
</dbReference>
<dbReference type="RefSeq" id="WP_377929297.1">
    <property type="nucleotide sequence ID" value="NZ_JBHUEM010000028.1"/>
</dbReference>
<sequence>MVQVIAFIVIIIGLWALLLLNKGVQIIHAVDYHPDSDIAEKIKKLRKQANLDEPLYEVYQDIPVIDVHNHDVKYLDMTETRGQESSDSLIEVWKEYGIDKTVLFGDVSEPSAIVTDKLSWKYYQKYPDLIIPSFAGFPIASNGNGPEMVEEMLEQGYLAIGEIYAASTYSEAANVIWKGEHPYWGEFPKIYELAARYKVPILLHIDPPSGTPILHLKKALTNHPDTLFVFAHGNVYTSPQQLKSLLDEFENLYIDFFAGFTRFNQSSNYSLEDFIPVIESHADRFFMGTDSGFDIGLENSYHALYETLHMLSPETAAGVAYQNYERLIEEQTPSEYQVNRIKELCKKLGINNKTYEINKREANELIFQLEKLSKE</sequence>
<name>A0ABW4LTJ6_9BACI</name>
<evidence type="ECO:0000313" key="2">
    <source>
        <dbReference type="EMBL" id="MFD1737963.1"/>
    </source>
</evidence>
<reference evidence="3" key="1">
    <citation type="journal article" date="2019" name="Int. J. Syst. Evol. Microbiol.">
        <title>The Global Catalogue of Microorganisms (GCM) 10K type strain sequencing project: providing services to taxonomists for standard genome sequencing and annotation.</title>
        <authorList>
            <consortium name="The Broad Institute Genomics Platform"/>
            <consortium name="The Broad Institute Genome Sequencing Center for Infectious Disease"/>
            <person name="Wu L."/>
            <person name="Ma J."/>
        </authorList>
    </citation>
    <scope>NUCLEOTIDE SEQUENCE [LARGE SCALE GENOMIC DNA]</scope>
    <source>
        <strain evidence="3">CCUG 49339</strain>
    </source>
</reference>
<dbReference type="InterPro" id="IPR006680">
    <property type="entry name" value="Amidohydro-rel"/>
</dbReference>
<proteinExistence type="predicted"/>
<evidence type="ECO:0000313" key="3">
    <source>
        <dbReference type="Proteomes" id="UP001597214"/>
    </source>
</evidence>
<feature type="domain" description="Amidohydrolase-related" evidence="1">
    <location>
        <begin position="182"/>
        <end position="279"/>
    </location>
</feature>